<dbReference type="PANTHER" id="PTHR12064:SF94">
    <property type="entry name" value="UNEXTENDED PROTEIN"/>
    <property type="match status" value="1"/>
</dbReference>
<dbReference type="PANTHER" id="PTHR12064">
    <property type="entry name" value="METAL TRANSPORTER CNNM"/>
    <property type="match status" value="1"/>
</dbReference>
<dbReference type="InterPro" id="IPR046342">
    <property type="entry name" value="CBS_dom_sf"/>
</dbReference>
<dbReference type="InterPro" id="IPR002550">
    <property type="entry name" value="CNNM"/>
</dbReference>
<accession>A0A914DHZ8</accession>
<dbReference type="Pfam" id="PF00571">
    <property type="entry name" value="CBS"/>
    <property type="match status" value="1"/>
</dbReference>
<evidence type="ECO:0000256" key="8">
    <source>
        <dbReference type="ARBA" id="ARBA00023136"/>
    </source>
</evidence>
<organism evidence="12 13">
    <name type="scientific">Acrobeloides nanus</name>
    <dbReference type="NCBI Taxonomy" id="290746"/>
    <lineage>
        <taxon>Eukaryota</taxon>
        <taxon>Metazoa</taxon>
        <taxon>Ecdysozoa</taxon>
        <taxon>Nematoda</taxon>
        <taxon>Chromadorea</taxon>
        <taxon>Rhabditida</taxon>
        <taxon>Tylenchina</taxon>
        <taxon>Cephalobomorpha</taxon>
        <taxon>Cephaloboidea</taxon>
        <taxon>Cephalobidae</taxon>
        <taxon>Acrobeloides</taxon>
    </lineage>
</organism>
<keyword evidence="7" id="KW-0129">CBS domain</keyword>
<name>A0A914DHZ8_9BILA</name>
<reference evidence="13" key="1">
    <citation type="submission" date="2022-11" db="UniProtKB">
        <authorList>
            <consortium name="WormBaseParasite"/>
        </authorList>
    </citation>
    <scope>IDENTIFICATION</scope>
</reference>
<feature type="transmembrane region" description="Helical" evidence="10">
    <location>
        <begin position="181"/>
        <end position="212"/>
    </location>
</feature>
<dbReference type="WBParaSite" id="ACRNAN_scaffold2753.g8246.t1">
    <property type="protein sequence ID" value="ACRNAN_scaffold2753.g8246.t1"/>
    <property type="gene ID" value="ACRNAN_scaffold2753.g8246"/>
</dbReference>
<feature type="transmembrane region" description="Helical" evidence="10">
    <location>
        <begin position="270"/>
        <end position="288"/>
    </location>
</feature>
<evidence type="ECO:0000256" key="10">
    <source>
        <dbReference type="SAM" id="Phobius"/>
    </source>
</evidence>
<dbReference type="CDD" id="cd04590">
    <property type="entry name" value="CBS_pair_CorC_HlyC_assoc"/>
    <property type="match status" value="1"/>
</dbReference>
<dbReference type="Pfam" id="PF01595">
    <property type="entry name" value="CNNM"/>
    <property type="match status" value="1"/>
</dbReference>
<dbReference type="SUPFAM" id="SSF54631">
    <property type="entry name" value="CBS-domain pair"/>
    <property type="match status" value="1"/>
</dbReference>
<dbReference type="InterPro" id="IPR044751">
    <property type="entry name" value="Ion_transp-like_CBS"/>
</dbReference>
<evidence type="ECO:0000256" key="5">
    <source>
        <dbReference type="ARBA" id="ARBA00022989"/>
    </source>
</evidence>
<evidence type="ECO:0000256" key="2">
    <source>
        <dbReference type="ARBA" id="ARBA00010484"/>
    </source>
</evidence>
<evidence type="ECO:0000256" key="9">
    <source>
        <dbReference type="PROSITE-ProRule" id="PRU01193"/>
    </source>
</evidence>
<dbReference type="GO" id="GO:0016323">
    <property type="term" value="C:basolateral plasma membrane"/>
    <property type="evidence" value="ECO:0007669"/>
    <property type="project" value="UniProtKB-SubCell"/>
</dbReference>
<sequence>MKIKLWIISGIVLYVLNTVLLFAEIVADSNKNVIVTGTLEAGGFITTEKKAHLSGIRIEPIEPGDEGFVGYTDKGISIVHPNIHVRVVFFGWWLDEVILIGFTKTDNCSNTLMDVHQGEFTIQTEKRLVIKYQFDAETKIFKVCMKQKDRELKDGRTIVQPYVLMDDLRTSISTDLPPRKYYFPMMVQISIVAFLLVLSGLFSGLNLGLMALSPQELMLISKSGSKRERKYAETILPVRKSGNLLLCSLLIGNVCVNSAISILFDDLTSGYIALIVSSAGIVVFGEIFPQSLCVKKGLAVGARTIWITRFFMVLTFPLAYPISRILDCVLGDEVVSYDRKRLMELIKMSTRDDNMAEELKIAVGAMEISDKTVSDVMTKIDDVFMLSENTVLNAKTVAEILRMGYTRIPVYSGDRNSVVSLLFVKDLALLDPDDNFTVKVVSSYHEHALRFVAQDTPLRVMLEEFKKGDYHLAMVHRIVQKENSDPNYELVGIVTLEDIVEEILQAEIVDETDAITDNVHRRRRPRADHDNFGQIFMENTDNANRLISLQLHLVAMQWLTTNQAAFHQDLISPNVLERLIRQHVHKVELSHLADVSESNMVYPRISKLFTKDEPSDKFILILEGRAIVNIGQNEMTFEAGPWQCFGSSMLDKLVTQIKENQKTIQQGVLTKEGSRSSQGALLPIISSGAKVAVPEIDPKKISFTPDFSATIRDDCTYLEISAQTYLLAYKSSLLGKTAKQIDGPLKYISSIDELKKITSHGQIEEEAPFIRNGSLKKPTSDEGLNIIQRKRSNSESSTRLLNSNGEANANNAAVSAGLDDASNNICNNDNVEQ</sequence>
<dbReference type="GO" id="GO:0010960">
    <property type="term" value="P:magnesium ion homeostasis"/>
    <property type="evidence" value="ECO:0007669"/>
    <property type="project" value="InterPro"/>
</dbReference>
<comment type="subcellular location">
    <subcellularLocation>
        <location evidence="1">Basolateral cell membrane</location>
        <topology evidence="1">Multi-pass membrane protein</topology>
    </subcellularLocation>
</comment>
<dbReference type="FunFam" id="3.10.580.10:FF:000006">
    <property type="entry name" value="DUF21 and CBS domain protein"/>
    <property type="match status" value="1"/>
</dbReference>
<evidence type="ECO:0000259" key="11">
    <source>
        <dbReference type="PROSITE" id="PS51846"/>
    </source>
</evidence>
<dbReference type="GO" id="GO:0040026">
    <property type="term" value="P:positive regulation of vulval development"/>
    <property type="evidence" value="ECO:0007669"/>
    <property type="project" value="UniProtKB-ARBA"/>
</dbReference>
<keyword evidence="5 9" id="KW-1133">Transmembrane helix</keyword>
<dbReference type="GO" id="GO:0008340">
    <property type="term" value="P:determination of adult lifespan"/>
    <property type="evidence" value="ECO:0007669"/>
    <property type="project" value="UniProtKB-ARBA"/>
</dbReference>
<protein>
    <submittedName>
        <fullName evidence="13">CNNM transmembrane domain-containing protein</fullName>
    </submittedName>
</protein>
<dbReference type="InterPro" id="IPR045095">
    <property type="entry name" value="ACDP"/>
</dbReference>
<evidence type="ECO:0000256" key="3">
    <source>
        <dbReference type="ARBA" id="ARBA00022692"/>
    </source>
</evidence>
<proteinExistence type="inferred from homology"/>
<evidence type="ECO:0000313" key="12">
    <source>
        <dbReference type="Proteomes" id="UP000887540"/>
    </source>
</evidence>
<comment type="similarity">
    <text evidence="2">Belongs to the ACDP family.</text>
</comment>
<feature type="transmembrane region" description="Helical" evidence="10">
    <location>
        <begin position="300"/>
        <end position="320"/>
    </location>
</feature>
<dbReference type="GO" id="GO:0015693">
    <property type="term" value="P:magnesium ion transport"/>
    <property type="evidence" value="ECO:0007669"/>
    <property type="project" value="UniProtKB-ARBA"/>
</dbReference>
<feature type="domain" description="CNNM transmembrane" evidence="11">
    <location>
        <begin position="181"/>
        <end position="359"/>
    </location>
</feature>
<keyword evidence="4" id="KW-0677">Repeat</keyword>
<evidence type="ECO:0000256" key="4">
    <source>
        <dbReference type="ARBA" id="ARBA00022737"/>
    </source>
</evidence>
<dbReference type="AlphaFoldDB" id="A0A914DHZ8"/>
<dbReference type="Pfam" id="PF25562">
    <property type="entry name" value="CNBH_CNNM2_C"/>
    <property type="match status" value="1"/>
</dbReference>
<evidence type="ECO:0000256" key="7">
    <source>
        <dbReference type="ARBA" id="ARBA00023122"/>
    </source>
</evidence>
<keyword evidence="6" id="KW-0406">Ion transport</keyword>
<dbReference type="Gene3D" id="3.10.580.10">
    <property type="entry name" value="CBS-domain"/>
    <property type="match status" value="1"/>
</dbReference>
<dbReference type="GO" id="GO:0032026">
    <property type="term" value="P:response to magnesium ion"/>
    <property type="evidence" value="ECO:0007669"/>
    <property type="project" value="UniProtKB-ARBA"/>
</dbReference>
<keyword evidence="3 9" id="KW-0812">Transmembrane</keyword>
<dbReference type="GO" id="GO:0040018">
    <property type="term" value="P:positive regulation of multicellular organism growth"/>
    <property type="evidence" value="ECO:0007669"/>
    <property type="project" value="UniProtKB-ARBA"/>
</dbReference>
<dbReference type="PROSITE" id="PS51846">
    <property type="entry name" value="CNNM"/>
    <property type="match status" value="1"/>
</dbReference>
<keyword evidence="12" id="KW-1185">Reference proteome</keyword>
<evidence type="ECO:0000256" key="6">
    <source>
        <dbReference type="ARBA" id="ARBA00023065"/>
    </source>
</evidence>
<evidence type="ECO:0000313" key="13">
    <source>
        <dbReference type="WBParaSite" id="ACRNAN_scaffold2753.g8246.t1"/>
    </source>
</evidence>
<dbReference type="GO" id="GO:0022857">
    <property type="term" value="F:transmembrane transporter activity"/>
    <property type="evidence" value="ECO:0007669"/>
    <property type="project" value="TreeGrafter"/>
</dbReference>
<dbReference type="Proteomes" id="UP000887540">
    <property type="component" value="Unplaced"/>
</dbReference>
<dbReference type="GO" id="GO:1905941">
    <property type="term" value="P:positive regulation of gonad development"/>
    <property type="evidence" value="ECO:0007669"/>
    <property type="project" value="UniProtKB-ARBA"/>
</dbReference>
<evidence type="ECO:0000256" key="1">
    <source>
        <dbReference type="ARBA" id="ARBA00004554"/>
    </source>
</evidence>
<keyword evidence="8 9" id="KW-0472">Membrane</keyword>
<dbReference type="InterPro" id="IPR000644">
    <property type="entry name" value="CBS_dom"/>
</dbReference>
<keyword evidence="6" id="KW-0813">Transport</keyword>